<dbReference type="GO" id="GO:0030833">
    <property type="term" value="P:regulation of actin filament polymerization"/>
    <property type="evidence" value="ECO:0007669"/>
    <property type="project" value="InterPro"/>
</dbReference>
<dbReference type="Gene3D" id="1.25.40.190">
    <property type="entry name" value="Actin-related protein 2/3 complex subunit 5"/>
    <property type="match status" value="1"/>
</dbReference>
<evidence type="ECO:0000256" key="2">
    <source>
        <dbReference type="ARBA" id="ARBA00006084"/>
    </source>
</evidence>
<reference evidence="7" key="1">
    <citation type="submission" date="2021-01" db="EMBL/GenBank/DDBJ databases">
        <authorList>
            <person name="Li R."/>
            <person name="Bekaert M."/>
        </authorList>
    </citation>
    <scope>NUCLEOTIDE SEQUENCE</scope>
    <source>
        <strain evidence="7">Farmed</strain>
    </source>
</reference>
<dbReference type="GO" id="GO:0005885">
    <property type="term" value="C:Arp2/3 protein complex"/>
    <property type="evidence" value="ECO:0007669"/>
    <property type="project" value="InterPro"/>
</dbReference>
<sequence>MSKNTGSCKFRKVDVDQFDEDKYQDELTEEQAEQGPNVSEVTNLLSSGKNTDALTHLLNNPPMVTKNITMKDKATQLAVKVLSSFRSSEIDQAIQLLDFKQIDMLMKYIYYGFECQTEGSSAMLLTWHEKVFAVGGLGSIVRVLTDRKRV</sequence>
<evidence type="ECO:0000256" key="1">
    <source>
        <dbReference type="ARBA" id="ARBA00004245"/>
    </source>
</evidence>
<comment type="caution">
    <text evidence="7">The sequence shown here is derived from an EMBL/GenBank/DDBJ whole genome shotgun (WGS) entry which is preliminary data.</text>
</comment>
<name>A0A812C8W1_ACAPH</name>
<evidence type="ECO:0000256" key="5">
    <source>
        <dbReference type="ARBA" id="ARBA00060329"/>
    </source>
</evidence>
<comment type="subcellular location">
    <subcellularLocation>
        <location evidence="1">Cytoplasm</location>
        <location evidence="1">Cytoskeleton</location>
    </subcellularLocation>
</comment>
<dbReference type="AlphaFoldDB" id="A0A812C8W1"/>
<dbReference type="PIRSF" id="PIRSF039096">
    <property type="entry name" value="p16-ARC"/>
    <property type="match status" value="1"/>
</dbReference>
<keyword evidence="4 6" id="KW-0206">Cytoskeleton</keyword>
<organism evidence="7 8">
    <name type="scientific">Acanthosepion pharaonis</name>
    <name type="common">Pharaoh cuttlefish</name>
    <name type="synonym">Sepia pharaonis</name>
    <dbReference type="NCBI Taxonomy" id="158019"/>
    <lineage>
        <taxon>Eukaryota</taxon>
        <taxon>Metazoa</taxon>
        <taxon>Spiralia</taxon>
        <taxon>Lophotrochozoa</taxon>
        <taxon>Mollusca</taxon>
        <taxon>Cephalopoda</taxon>
        <taxon>Coleoidea</taxon>
        <taxon>Decapodiformes</taxon>
        <taxon>Sepiida</taxon>
        <taxon>Sepiina</taxon>
        <taxon>Sepiidae</taxon>
        <taxon>Acanthosepion</taxon>
    </lineage>
</organism>
<dbReference type="Pfam" id="PF04699">
    <property type="entry name" value="P16-Arc"/>
    <property type="match status" value="1"/>
</dbReference>
<keyword evidence="3" id="KW-0963">Cytoplasm</keyword>
<evidence type="ECO:0000256" key="3">
    <source>
        <dbReference type="ARBA" id="ARBA00022490"/>
    </source>
</evidence>
<evidence type="ECO:0000256" key="4">
    <source>
        <dbReference type="ARBA" id="ARBA00023212"/>
    </source>
</evidence>
<dbReference type="SUPFAM" id="SSF69103">
    <property type="entry name" value="Arp2/3 complex 16 kDa subunit ARPC5"/>
    <property type="match status" value="1"/>
</dbReference>
<comment type="similarity">
    <text evidence="2 6">Belongs to the ARPC5 family.</text>
</comment>
<dbReference type="EMBL" id="CAHIKZ030001225">
    <property type="protein sequence ID" value="CAE1257014.1"/>
    <property type="molecule type" value="Genomic_DNA"/>
</dbReference>
<evidence type="ECO:0000313" key="7">
    <source>
        <dbReference type="EMBL" id="CAE1257014.1"/>
    </source>
</evidence>
<dbReference type="InterPro" id="IPR036743">
    <property type="entry name" value="ARPC5_sf"/>
</dbReference>
<evidence type="ECO:0000313" key="8">
    <source>
        <dbReference type="Proteomes" id="UP000597762"/>
    </source>
</evidence>
<dbReference type="PANTHER" id="PTHR12644">
    <property type="entry name" value="ARP2/3 COMPLEX 16 KD SUBUNIT P16-ARC"/>
    <property type="match status" value="1"/>
</dbReference>
<evidence type="ECO:0000256" key="6">
    <source>
        <dbReference type="RuleBase" id="RU004301"/>
    </source>
</evidence>
<dbReference type="InterPro" id="IPR006789">
    <property type="entry name" value="ARPC5"/>
</dbReference>
<gene>
    <name evidence="7" type="ORF">SPHA_30523</name>
</gene>
<comment type="function">
    <text evidence="6">Functions as component of the Arp2/3 complex which is involved in regulation of actin polymerization and together with an activating nucleation-promoting factor (NPF) mediates the formation of branched actin networks. Arp2/3 complex plays a critical role in the control of cell morphogenesis via the modulation of cell polarity development.</text>
</comment>
<proteinExistence type="inferred from homology"/>
<dbReference type="Proteomes" id="UP000597762">
    <property type="component" value="Unassembled WGS sequence"/>
</dbReference>
<keyword evidence="8" id="KW-1185">Reference proteome</keyword>
<accession>A0A812C8W1</accession>
<dbReference type="FunFam" id="1.25.40.190:FF:000003">
    <property type="entry name" value="Actin-related protein 2/3 complex subunit 5"/>
    <property type="match status" value="1"/>
</dbReference>
<comment type="function">
    <text evidence="5">Functions as a component of the Arp2/3 complex which is involved in regulation of actin polymerization and together with an activating nucleation-promoting factor (NPF) mediates the formation of branched actin networks.</text>
</comment>
<dbReference type="GO" id="GO:0034314">
    <property type="term" value="P:Arp2/3 complex-mediated actin nucleation"/>
    <property type="evidence" value="ECO:0007669"/>
    <property type="project" value="InterPro"/>
</dbReference>
<protein>
    <recommendedName>
        <fullName evidence="6">Actin-related protein 2/3 complex subunit 5</fullName>
    </recommendedName>
</protein>
<dbReference type="OrthoDB" id="429520at2759"/>